<dbReference type="PANTHER" id="PTHR43124">
    <property type="entry name" value="PURINE EFFLUX PUMP PBUE"/>
    <property type="match status" value="1"/>
</dbReference>
<dbReference type="SUPFAM" id="SSF103473">
    <property type="entry name" value="MFS general substrate transporter"/>
    <property type="match status" value="1"/>
</dbReference>
<comment type="caution">
    <text evidence="8">The sequence shown here is derived from an EMBL/GenBank/DDBJ whole genome shotgun (WGS) entry which is preliminary data.</text>
</comment>
<dbReference type="InterPro" id="IPR011701">
    <property type="entry name" value="MFS"/>
</dbReference>
<accession>A0ABS4SPR8</accession>
<feature type="transmembrane region" description="Helical" evidence="6">
    <location>
        <begin position="357"/>
        <end position="379"/>
    </location>
</feature>
<feature type="transmembrane region" description="Helical" evidence="6">
    <location>
        <begin position="70"/>
        <end position="89"/>
    </location>
</feature>
<feature type="transmembrane region" description="Helical" evidence="6">
    <location>
        <begin position="239"/>
        <end position="259"/>
    </location>
</feature>
<reference evidence="8 9" key="1">
    <citation type="submission" date="2021-03" db="EMBL/GenBank/DDBJ databases">
        <title>Genomic Encyclopedia of Type Strains, Phase III (KMG-III): the genomes of soil and plant-associated and newly described type strains.</title>
        <authorList>
            <person name="Whitman W."/>
        </authorList>
    </citation>
    <scope>NUCLEOTIDE SEQUENCE [LARGE SCALE GENOMIC DNA]</scope>
    <source>
        <strain evidence="8 9">IMMIB AFH-6</strain>
    </source>
</reference>
<organism evidence="8 9">
    <name type="scientific">Azospirillum rugosum</name>
    <dbReference type="NCBI Taxonomy" id="416170"/>
    <lineage>
        <taxon>Bacteria</taxon>
        <taxon>Pseudomonadati</taxon>
        <taxon>Pseudomonadota</taxon>
        <taxon>Alphaproteobacteria</taxon>
        <taxon>Rhodospirillales</taxon>
        <taxon>Azospirillaceae</taxon>
        <taxon>Azospirillum</taxon>
    </lineage>
</organism>
<dbReference type="EMBL" id="JAGINP010000016">
    <property type="protein sequence ID" value="MBP2294558.1"/>
    <property type="molecule type" value="Genomic_DNA"/>
</dbReference>
<evidence type="ECO:0000259" key="7">
    <source>
        <dbReference type="PROSITE" id="PS50850"/>
    </source>
</evidence>
<keyword evidence="4 6" id="KW-1133">Transmembrane helix</keyword>
<feature type="transmembrane region" description="Helical" evidence="6">
    <location>
        <begin position="128"/>
        <end position="150"/>
    </location>
</feature>
<dbReference type="InterPro" id="IPR036259">
    <property type="entry name" value="MFS_trans_sf"/>
</dbReference>
<feature type="transmembrane region" description="Helical" evidence="6">
    <location>
        <begin position="28"/>
        <end position="49"/>
    </location>
</feature>
<feature type="transmembrane region" description="Helical" evidence="6">
    <location>
        <begin position="330"/>
        <end position="351"/>
    </location>
</feature>
<protein>
    <submittedName>
        <fullName evidence="8">MFS family arabinose efflux permease</fullName>
    </submittedName>
</protein>
<feature type="transmembrane region" description="Helical" evidence="6">
    <location>
        <begin position="271"/>
        <end position="287"/>
    </location>
</feature>
<dbReference type="Gene3D" id="1.20.1250.20">
    <property type="entry name" value="MFS general substrate transporter like domains"/>
    <property type="match status" value="1"/>
</dbReference>
<keyword evidence="5 6" id="KW-0472">Membrane</keyword>
<feature type="transmembrane region" description="Helical" evidence="6">
    <location>
        <begin position="95"/>
        <end position="116"/>
    </location>
</feature>
<dbReference type="PANTHER" id="PTHR43124:SF3">
    <property type="entry name" value="CHLORAMPHENICOL EFFLUX PUMP RV0191"/>
    <property type="match status" value="1"/>
</dbReference>
<name>A0ABS4SPR8_9PROT</name>
<evidence type="ECO:0000256" key="4">
    <source>
        <dbReference type="ARBA" id="ARBA00022989"/>
    </source>
</evidence>
<gene>
    <name evidence="8" type="ORF">J2851_004348</name>
</gene>
<sequence>MRLLILILGLAGFASAFSLRATDPMLTVIAADLGVGVAEAALLSSAYTLPYAAMQLILGPVGDAIGKTRLIRLSLVILTIGVALSSIGSGYYGVMAARVLAGAFAGGIIPASMALIGDRVDYTERQFAISRFLLAVILGQMSGSAVAGALAEVAGWRAVFGLAAGTTGIIALIAMIGLHREREARHPLSLADARRRYASVLANPTSVWVFATVAAEGLLIFGVFPFVAPMLAKHGATGAFEAGVTIAAFAIGGVFYSVVVRRLLGRLGQWGMMRIGGLLGGAAYLAMAMPVPWPVVSVLFLVAGFGFYMLHNTMQTQATELSATARGSALALFASSFFLGQGMGPVLYGAVAAQAGLNVLFLGAGVLIAALGIGAVGLIRGRTRTDIPKSCG</sequence>
<evidence type="ECO:0000256" key="1">
    <source>
        <dbReference type="ARBA" id="ARBA00004651"/>
    </source>
</evidence>
<feature type="domain" description="Major facilitator superfamily (MFS) profile" evidence="7">
    <location>
        <begin position="4"/>
        <end position="382"/>
    </location>
</feature>
<dbReference type="CDD" id="cd17324">
    <property type="entry name" value="MFS_NepI_like"/>
    <property type="match status" value="1"/>
</dbReference>
<evidence type="ECO:0000313" key="9">
    <source>
        <dbReference type="Proteomes" id="UP000781958"/>
    </source>
</evidence>
<proteinExistence type="predicted"/>
<feature type="transmembrane region" description="Helical" evidence="6">
    <location>
        <begin position="200"/>
        <end position="227"/>
    </location>
</feature>
<evidence type="ECO:0000256" key="2">
    <source>
        <dbReference type="ARBA" id="ARBA00022475"/>
    </source>
</evidence>
<keyword evidence="3 6" id="KW-0812">Transmembrane</keyword>
<evidence type="ECO:0000256" key="5">
    <source>
        <dbReference type="ARBA" id="ARBA00023136"/>
    </source>
</evidence>
<keyword evidence="9" id="KW-1185">Reference proteome</keyword>
<feature type="transmembrane region" description="Helical" evidence="6">
    <location>
        <begin position="156"/>
        <end position="179"/>
    </location>
</feature>
<evidence type="ECO:0000256" key="3">
    <source>
        <dbReference type="ARBA" id="ARBA00022692"/>
    </source>
</evidence>
<evidence type="ECO:0000256" key="6">
    <source>
        <dbReference type="SAM" id="Phobius"/>
    </source>
</evidence>
<comment type="subcellular location">
    <subcellularLocation>
        <location evidence="1">Cell membrane</location>
        <topology evidence="1">Multi-pass membrane protein</topology>
    </subcellularLocation>
</comment>
<feature type="transmembrane region" description="Helical" evidence="6">
    <location>
        <begin position="293"/>
        <end position="310"/>
    </location>
</feature>
<dbReference type="Proteomes" id="UP000781958">
    <property type="component" value="Unassembled WGS sequence"/>
</dbReference>
<dbReference type="PROSITE" id="PS50850">
    <property type="entry name" value="MFS"/>
    <property type="match status" value="1"/>
</dbReference>
<dbReference type="InterPro" id="IPR020846">
    <property type="entry name" value="MFS_dom"/>
</dbReference>
<dbReference type="Pfam" id="PF07690">
    <property type="entry name" value="MFS_1"/>
    <property type="match status" value="1"/>
</dbReference>
<evidence type="ECO:0000313" key="8">
    <source>
        <dbReference type="EMBL" id="MBP2294558.1"/>
    </source>
</evidence>
<dbReference type="InterPro" id="IPR050189">
    <property type="entry name" value="MFS_Efflux_Transporters"/>
</dbReference>
<dbReference type="RefSeq" id="WP_209768770.1">
    <property type="nucleotide sequence ID" value="NZ_JAGINP010000016.1"/>
</dbReference>
<keyword evidence="2" id="KW-1003">Cell membrane</keyword>